<keyword evidence="3" id="KW-1185">Reference proteome</keyword>
<name>A0A9K3LRM2_9STRA</name>
<organism evidence="2 3">
    <name type="scientific">Nitzschia inconspicua</name>
    <dbReference type="NCBI Taxonomy" id="303405"/>
    <lineage>
        <taxon>Eukaryota</taxon>
        <taxon>Sar</taxon>
        <taxon>Stramenopiles</taxon>
        <taxon>Ochrophyta</taxon>
        <taxon>Bacillariophyta</taxon>
        <taxon>Bacillariophyceae</taxon>
        <taxon>Bacillariophycidae</taxon>
        <taxon>Bacillariales</taxon>
        <taxon>Bacillariaceae</taxon>
        <taxon>Nitzschia</taxon>
    </lineage>
</organism>
<protein>
    <submittedName>
        <fullName evidence="2">Uncharacterized protein</fullName>
    </submittedName>
</protein>
<proteinExistence type="predicted"/>
<gene>
    <name evidence="2" type="ORF">IV203_029572</name>
</gene>
<accession>A0A9K3LRM2</accession>
<keyword evidence="1" id="KW-0175">Coiled coil</keyword>
<dbReference type="EMBL" id="JAGRRH010000007">
    <property type="protein sequence ID" value="KAG7366902.1"/>
    <property type="molecule type" value="Genomic_DNA"/>
</dbReference>
<evidence type="ECO:0000313" key="3">
    <source>
        <dbReference type="Proteomes" id="UP000693970"/>
    </source>
</evidence>
<reference evidence="2" key="2">
    <citation type="submission" date="2021-04" db="EMBL/GenBank/DDBJ databases">
        <authorList>
            <person name="Podell S."/>
        </authorList>
    </citation>
    <scope>NUCLEOTIDE SEQUENCE</scope>
    <source>
        <strain evidence="2">Hildebrandi</strain>
    </source>
</reference>
<feature type="coiled-coil region" evidence="1">
    <location>
        <begin position="179"/>
        <end position="227"/>
    </location>
</feature>
<dbReference type="OrthoDB" id="45793at2759"/>
<dbReference type="AlphaFoldDB" id="A0A9K3LRM2"/>
<evidence type="ECO:0000313" key="2">
    <source>
        <dbReference type="EMBL" id="KAG7366902.1"/>
    </source>
</evidence>
<sequence length="245" mass="28373">MKSKSNSEFMLRRPNITINEDDANPSLIRPNKKYRRCVSVPTTLFDVESILKWKTVDESLHSTYGSESSNNGERGGLRFKNVVIREYARTVGDNPSCSSGPPVSISWEYTEIGELGVEEYESTRPARRSHFEMVLPRKVRQDMLKREWNITQREIAESVRRNVKIKNQRKATVNNLKKATKMEEAMESLSRKLKRLVLLQKPVSAQVRDLEAKLDESQRMRSKLRLQMQMAQEYEEASTEENSSS</sequence>
<comment type="caution">
    <text evidence="2">The sequence shown here is derived from an EMBL/GenBank/DDBJ whole genome shotgun (WGS) entry which is preliminary data.</text>
</comment>
<dbReference type="Proteomes" id="UP000693970">
    <property type="component" value="Unassembled WGS sequence"/>
</dbReference>
<evidence type="ECO:0000256" key="1">
    <source>
        <dbReference type="SAM" id="Coils"/>
    </source>
</evidence>
<reference evidence="2" key="1">
    <citation type="journal article" date="2021" name="Sci. Rep.">
        <title>Diploid genomic architecture of Nitzschia inconspicua, an elite biomass production diatom.</title>
        <authorList>
            <person name="Oliver A."/>
            <person name="Podell S."/>
            <person name="Pinowska A."/>
            <person name="Traller J.C."/>
            <person name="Smith S.R."/>
            <person name="McClure R."/>
            <person name="Beliaev A."/>
            <person name="Bohutskyi P."/>
            <person name="Hill E.A."/>
            <person name="Rabines A."/>
            <person name="Zheng H."/>
            <person name="Allen L.Z."/>
            <person name="Kuo A."/>
            <person name="Grigoriev I.V."/>
            <person name="Allen A.E."/>
            <person name="Hazlebeck D."/>
            <person name="Allen E.E."/>
        </authorList>
    </citation>
    <scope>NUCLEOTIDE SEQUENCE</scope>
    <source>
        <strain evidence="2">Hildebrandi</strain>
    </source>
</reference>